<dbReference type="SMART" id="SM00086">
    <property type="entry name" value="PAC"/>
    <property type="match status" value="1"/>
</dbReference>
<feature type="transmembrane region" description="Helical" evidence="1">
    <location>
        <begin position="138"/>
        <end position="162"/>
    </location>
</feature>
<evidence type="ECO:0000313" key="5">
    <source>
        <dbReference type="EMBL" id="KGN00241.1"/>
    </source>
</evidence>
<dbReference type="SUPFAM" id="SSF141868">
    <property type="entry name" value="EAL domain-like"/>
    <property type="match status" value="1"/>
</dbReference>
<feature type="domain" description="EAL" evidence="3">
    <location>
        <begin position="567"/>
        <end position="820"/>
    </location>
</feature>
<evidence type="ECO:0000259" key="3">
    <source>
        <dbReference type="PROSITE" id="PS50883"/>
    </source>
</evidence>
<organism evidence="5 6">
    <name type="scientific">Clostridium botulinum C/D str. DC5</name>
    <dbReference type="NCBI Taxonomy" id="1443128"/>
    <lineage>
        <taxon>Bacteria</taxon>
        <taxon>Bacillati</taxon>
        <taxon>Bacillota</taxon>
        <taxon>Clostridia</taxon>
        <taxon>Eubacteriales</taxon>
        <taxon>Clostridiaceae</taxon>
        <taxon>Clostridium</taxon>
    </lineage>
</organism>
<feature type="transmembrane region" description="Helical" evidence="1">
    <location>
        <begin position="36"/>
        <end position="55"/>
    </location>
</feature>
<feature type="transmembrane region" description="Helical" evidence="1">
    <location>
        <begin position="67"/>
        <end position="89"/>
    </location>
</feature>
<dbReference type="Pfam" id="PF13426">
    <property type="entry name" value="PAS_9"/>
    <property type="match status" value="1"/>
</dbReference>
<gene>
    <name evidence="5" type="ORF">Z955_04395</name>
</gene>
<feature type="transmembrane region" description="Helical" evidence="1">
    <location>
        <begin position="203"/>
        <end position="224"/>
    </location>
</feature>
<evidence type="ECO:0000259" key="2">
    <source>
        <dbReference type="PROSITE" id="PS50113"/>
    </source>
</evidence>
<name>A0A0A0IL10_CLOBO</name>
<dbReference type="EMBL" id="JDRY01000023">
    <property type="protein sequence ID" value="KGN00241.1"/>
    <property type="molecule type" value="Genomic_DNA"/>
</dbReference>
<dbReference type="AlphaFoldDB" id="A0A0A0IL10"/>
<dbReference type="PANTHER" id="PTHR44757">
    <property type="entry name" value="DIGUANYLATE CYCLASE DGCP"/>
    <property type="match status" value="1"/>
</dbReference>
<dbReference type="CDD" id="cd01949">
    <property type="entry name" value="GGDEF"/>
    <property type="match status" value="1"/>
</dbReference>
<feature type="transmembrane region" description="Helical" evidence="1">
    <location>
        <begin position="6"/>
        <end position="24"/>
    </location>
</feature>
<feature type="transmembrane region" description="Helical" evidence="1">
    <location>
        <begin position="174"/>
        <end position="197"/>
    </location>
</feature>
<accession>A0A0A0IL10</accession>
<dbReference type="InterPro" id="IPR029787">
    <property type="entry name" value="Nucleotide_cyclase"/>
</dbReference>
<proteinExistence type="predicted"/>
<dbReference type="Gene3D" id="3.30.450.20">
    <property type="entry name" value="PAS domain"/>
    <property type="match status" value="1"/>
</dbReference>
<dbReference type="InterPro" id="IPR001610">
    <property type="entry name" value="PAC"/>
</dbReference>
<dbReference type="SUPFAM" id="SSF55073">
    <property type="entry name" value="Nucleotide cyclase"/>
    <property type="match status" value="1"/>
</dbReference>
<dbReference type="Pfam" id="PF00990">
    <property type="entry name" value="GGDEF"/>
    <property type="match status" value="1"/>
</dbReference>
<dbReference type="PROSITE" id="PS50887">
    <property type="entry name" value="GGDEF"/>
    <property type="match status" value="1"/>
</dbReference>
<feature type="transmembrane region" description="Helical" evidence="1">
    <location>
        <begin position="101"/>
        <end position="118"/>
    </location>
</feature>
<dbReference type="InterPro" id="IPR043128">
    <property type="entry name" value="Rev_trsase/Diguanyl_cyclase"/>
</dbReference>
<evidence type="ECO:0000256" key="1">
    <source>
        <dbReference type="SAM" id="Phobius"/>
    </source>
</evidence>
<dbReference type="InterPro" id="IPR000014">
    <property type="entry name" value="PAS"/>
</dbReference>
<sequence>MKYLLFIILFISSIIYFLTGIYIFKKDRKSSTNKTFFLLCTVTCCWAFGYCMMLITEDIYCANIFRIISSVGWCFIHGTWLEFAIAISCGGKKEISYIKKIMLYIFPLIFFIRNARHSPYYVIVKTNMGFVDICPIDLLFVLLVVYYVFCVLYGIFIVRKWGENSNKNREKKQAVVLNITIMIAFVLGTLTNIVLPIYKVDVFSWGIFFTYIPIFGMWYSIIIYKMLSITPAYVSDYIFKSVNEPIFFLEQDLIIKNANKAAISMTKYNIIELQQKNFNTLIKESKLNLNKLLRKNYINNLEVNLISKDNKITECILSARIVYDDFKDILGIVIILYDISERKNVEKALRNYNIRLIKKVKQRTLKLEESNKILQKEIIDRKIAEEKIRYMLYNDELTKLPNRLYFRNYINEMLIKYKEKCGYFAIMFLGIDNFKLVNDTLGHNKGDELIKQFSNRIKEVIDDKYLFATGGGDEFLLLINNMDKEEDTETIKKILLNINNVLKEPFIIENEEQFITISVGVAFYPNDGQDEETLLKSADTAMYEAKSCGKNDLKCFSLEVRKTLIEKTIIKNNLYRALEREELEIYYQPQVDILKNKIVGFEALLRWKFNKKQIYPNKFIPIAEDTGLIVPIGYMVIKEACRTVKKWNNMTEDKFTISINISFKQLYEHNFVKKVKCILQEIDLQAEYIEFEIKERVAIKQNKDVFNTIQELKKMGIKISIDDFGTEYSSFMNIKKISIDKIKIDMQFIKNVPHEEKDLTIVSSIIDFSHNLGLKVIAEGVETKEQLDYLKYKKCDQVQGFLYYKPMPSCEIEKIIKETVENK</sequence>
<comment type="caution">
    <text evidence="5">The sequence shown here is derived from an EMBL/GenBank/DDBJ whole genome shotgun (WGS) entry which is preliminary data.</text>
</comment>
<dbReference type="InterPro" id="IPR035919">
    <property type="entry name" value="EAL_sf"/>
</dbReference>
<dbReference type="SMART" id="SM00052">
    <property type="entry name" value="EAL"/>
    <property type="match status" value="1"/>
</dbReference>
<dbReference type="InterPro" id="IPR031621">
    <property type="entry name" value="HisKA_7TM"/>
</dbReference>
<evidence type="ECO:0000313" key="6">
    <source>
        <dbReference type="Proteomes" id="UP000030014"/>
    </source>
</evidence>
<dbReference type="Pfam" id="PF00563">
    <property type="entry name" value="EAL"/>
    <property type="match status" value="1"/>
</dbReference>
<protein>
    <submittedName>
        <fullName evidence="5">Diguanylate cyclase</fullName>
    </submittedName>
</protein>
<dbReference type="InterPro" id="IPR001633">
    <property type="entry name" value="EAL_dom"/>
</dbReference>
<dbReference type="Gene3D" id="3.20.20.450">
    <property type="entry name" value="EAL domain"/>
    <property type="match status" value="1"/>
</dbReference>
<keyword evidence="1" id="KW-1133">Transmembrane helix</keyword>
<dbReference type="SUPFAM" id="SSF55785">
    <property type="entry name" value="PYP-like sensor domain (PAS domain)"/>
    <property type="match status" value="1"/>
</dbReference>
<dbReference type="CDD" id="cd00130">
    <property type="entry name" value="PAS"/>
    <property type="match status" value="1"/>
</dbReference>
<dbReference type="Pfam" id="PF16927">
    <property type="entry name" value="HisKA_7TM"/>
    <property type="match status" value="1"/>
</dbReference>
<dbReference type="InterPro" id="IPR035965">
    <property type="entry name" value="PAS-like_dom_sf"/>
</dbReference>
<feature type="domain" description="PAC" evidence="2">
    <location>
        <begin position="299"/>
        <end position="351"/>
    </location>
</feature>
<dbReference type="RefSeq" id="WP_039259267.1">
    <property type="nucleotide sequence ID" value="NZ_JDRY01000023.1"/>
</dbReference>
<evidence type="ECO:0000259" key="4">
    <source>
        <dbReference type="PROSITE" id="PS50887"/>
    </source>
</evidence>
<dbReference type="PROSITE" id="PS50883">
    <property type="entry name" value="EAL"/>
    <property type="match status" value="1"/>
</dbReference>
<dbReference type="Proteomes" id="UP000030014">
    <property type="component" value="Unassembled WGS sequence"/>
</dbReference>
<keyword evidence="1" id="KW-0472">Membrane</keyword>
<dbReference type="PROSITE" id="PS50113">
    <property type="entry name" value="PAC"/>
    <property type="match status" value="1"/>
</dbReference>
<dbReference type="Gene3D" id="3.30.70.270">
    <property type="match status" value="1"/>
</dbReference>
<keyword evidence="1" id="KW-0812">Transmembrane</keyword>
<dbReference type="SMART" id="SM00267">
    <property type="entry name" value="GGDEF"/>
    <property type="match status" value="1"/>
</dbReference>
<feature type="domain" description="GGDEF" evidence="4">
    <location>
        <begin position="422"/>
        <end position="558"/>
    </location>
</feature>
<dbReference type="PANTHER" id="PTHR44757:SF2">
    <property type="entry name" value="BIOFILM ARCHITECTURE MAINTENANCE PROTEIN MBAA"/>
    <property type="match status" value="1"/>
</dbReference>
<dbReference type="CDD" id="cd01948">
    <property type="entry name" value="EAL"/>
    <property type="match status" value="1"/>
</dbReference>
<dbReference type="InterPro" id="IPR000700">
    <property type="entry name" value="PAS-assoc_C"/>
</dbReference>
<dbReference type="NCBIfam" id="TIGR00229">
    <property type="entry name" value="sensory_box"/>
    <property type="match status" value="1"/>
</dbReference>
<dbReference type="NCBIfam" id="TIGR00254">
    <property type="entry name" value="GGDEF"/>
    <property type="match status" value="1"/>
</dbReference>
<dbReference type="InterPro" id="IPR052155">
    <property type="entry name" value="Biofilm_reg_signaling"/>
</dbReference>
<dbReference type="InterPro" id="IPR000160">
    <property type="entry name" value="GGDEF_dom"/>
</dbReference>
<reference evidence="5 6" key="1">
    <citation type="submission" date="2014-01" db="EMBL/GenBank/DDBJ databases">
        <title>Plasmidome dynamics in the species complex Clostridium novyi sensu lato converts strains of independent lineages into distinctly different pathogens.</title>
        <authorList>
            <person name="Skarin H."/>
            <person name="Segerman B."/>
        </authorList>
    </citation>
    <scope>NUCLEOTIDE SEQUENCE [LARGE SCALE GENOMIC DNA]</scope>
    <source>
        <strain evidence="5 6">DC5</strain>
    </source>
</reference>